<feature type="region of interest" description="Disordered" evidence="1">
    <location>
        <begin position="68"/>
        <end position="132"/>
    </location>
</feature>
<gene>
    <name evidence="3" type="ORF">B1813_21700</name>
</gene>
<dbReference type="RefSeq" id="WP_081195440.1">
    <property type="nucleotide sequence ID" value="NZ_AZUM01000003.1"/>
</dbReference>
<evidence type="ECO:0000256" key="1">
    <source>
        <dbReference type="SAM" id="MobiDB-lite"/>
    </source>
</evidence>
<evidence type="ECO:0000313" key="4">
    <source>
        <dbReference type="Proteomes" id="UP000192591"/>
    </source>
</evidence>
<name>A0A1V8ZXB6_SACPI</name>
<dbReference type="InterPro" id="IPR051676">
    <property type="entry name" value="UPF0053_domain"/>
</dbReference>
<dbReference type="PANTHER" id="PTHR43099:SF5">
    <property type="entry name" value="HLYC_CORC FAMILY TRANSPORTER"/>
    <property type="match status" value="1"/>
</dbReference>
<dbReference type="OrthoDB" id="110231at2"/>
<protein>
    <recommendedName>
        <fullName evidence="2">Transporter-associated domain-containing protein</fullName>
    </recommendedName>
</protein>
<feature type="domain" description="Transporter-associated" evidence="2">
    <location>
        <begin position="24"/>
        <end position="92"/>
    </location>
</feature>
<feature type="compositionally biased region" description="Polar residues" evidence="1">
    <location>
        <begin position="88"/>
        <end position="99"/>
    </location>
</feature>
<dbReference type="PANTHER" id="PTHR43099">
    <property type="entry name" value="UPF0053 PROTEIN YRKA"/>
    <property type="match status" value="1"/>
</dbReference>
<comment type="caution">
    <text evidence="3">The sequence shown here is derived from an EMBL/GenBank/DDBJ whole genome shotgun (WGS) entry which is preliminary data.</text>
</comment>
<keyword evidence="4" id="KW-1185">Reference proteome</keyword>
<organism evidence="3 4">
    <name type="scientific">Saccharomonospora piscinae</name>
    <dbReference type="NCBI Taxonomy" id="687388"/>
    <lineage>
        <taxon>Bacteria</taxon>
        <taxon>Bacillati</taxon>
        <taxon>Actinomycetota</taxon>
        <taxon>Actinomycetes</taxon>
        <taxon>Pseudonocardiales</taxon>
        <taxon>Pseudonocardiaceae</taxon>
        <taxon>Saccharomonospora</taxon>
    </lineage>
</organism>
<dbReference type="STRING" id="1962155.B1813_21700"/>
<dbReference type="Gene3D" id="3.30.465.10">
    <property type="match status" value="1"/>
</dbReference>
<accession>A0A1V8ZXB6</accession>
<dbReference type="SUPFAM" id="SSF56176">
    <property type="entry name" value="FAD-binding/transporter-associated domain-like"/>
    <property type="match status" value="1"/>
</dbReference>
<evidence type="ECO:0000313" key="3">
    <source>
        <dbReference type="EMBL" id="OQO89545.1"/>
    </source>
</evidence>
<proteinExistence type="predicted"/>
<reference evidence="3 4" key="1">
    <citation type="submission" date="2017-02" db="EMBL/GenBank/DDBJ databases">
        <title>Draft genome of Saccharomonospora sp. 154.</title>
        <authorList>
            <person name="Alonso-Carmona G.S."/>
            <person name="De La Haba R."/>
            <person name="Vera-Gargallo B."/>
            <person name="Sandoval-Trujillo A.H."/>
            <person name="Ramirez-Duran N."/>
            <person name="Ventosa A."/>
        </authorList>
    </citation>
    <scope>NUCLEOTIDE SEQUENCE [LARGE SCALE GENOMIC DNA]</scope>
    <source>
        <strain evidence="3 4">LRS4.154</strain>
    </source>
</reference>
<sequence>MNAAEELVGEITDEHDEGPALALVRESVDTWRMDGDVHVDEVGRALERPMPEGDFETFAGLLIAERGALPEPGERVRVPLPDDPAVTSVENGSAASSQGRVRPLWPHPVKEGQDDDQEDGPRRCCCRRPRVG</sequence>
<dbReference type="GO" id="GO:0050660">
    <property type="term" value="F:flavin adenine dinucleotide binding"/>
    <property type="evidence" value="ECO:0007669"/>
    <property type="project" value="InterPro"/>
</dbReference>
<dbReference type="Proteomes" id="UP000192591">
    <property type="component" value="Unassembled WGS sequence"/>
</dbReference>
<dbReference type="Pfam" id="PF03471">
    <property type="entry name" value="CorC_HlyC"/>
    <property type="match status" value="1"/>
</dbReference>
<dbReference type="EMBL" id="MWIH01000009">
    <property type="protein sequence ID" value="OQO89545.1"/>
    <property type="molecule type" value="Genomic_DNA"/>
</dbReference>
<dbReference type="AlphaFoldDB" id="A0A1V8ZXB6"/>
<dbReference type="SMART" id="SM01091">
    <property type="entry name" value="CorC_HlyC"/>
    <property type="match status" value="1"/>
</dbReference>
<dbReference type="InterPro" id="IPR016169">
    <property type="entry name" value="FAD-bd_PCMH_sub2"/>
</dbReference>
<dbReference type="InterPro" id="IPR005170">
    <property type="entry name" value="Transptr-assoc_dom"/>
</dbReference>
<evidence type="ECO:0000259" key="2">
    <source>
        <dbReference type="SMART" id="SM01091"/>
    </source>
</evidence>
<dbReference type="InterPro" id="IPR036318">
    <property type="entry name" value="FAD-bd_PCMH-like_sf"/>
</dbReference>